<evidence type="ECO:0000256" key="1">
    <source>
        <dbReference type="PROSITE-ProRule" id="PRU00103"/>
    </source>
</evidence>
<gene>
    <name evidence="4" type="ORF">NMOB1V02_LOCUS1695</name>
</gene>
<evidence type="ECO:0000256" key="2">
    <source>
        <dbReference type="SAM" id="MobiDB-lite"/>
    </source>
</evidence>
<dbReference type="Pfam" id="PF25757">
    <property type="entry name" value="TPR_DNAAF5"/>
    <property type="match status" value="1"/>
</dbReference>
<proteinExistence type="predicted"/>
<dbReference type="InterPro" id="IPR011989">
    <property type="entry name" value="ARM-like"/>
</dbReference>
<feature type="compositionally biased region" description="Polar residues" evidence="2">
    <location>
        <begin position="1273"/>
        <end position="1282"/>
    </location>
</feature>
<feature type="compositionally biased region" description="Acidic residues" evidence="2">
    <location>
        <begin position="1284"/>
        <end position="1296"/>
    </location>
</feature>
<feature type="region of interest" description="Disordered" evidence="2">
    <location>
        <begin position="613"/>
        <end position="646"/>
    </location>
</feature>
<protein>
    <recommendedName>
        <fullName evidence="3">Dynein axonemal assembly factor 5 TPR repeats domain-containing protein</fullName>
    </recommendedName>
</protein>
<reference evidence="4" key="1">
    <citation type="submission" date="2020-11" db="EMBL/GenBank/DDBJ databases">
        <authorList>
            <person name="Tran Van P."/>
        </authorList>
    </citation>
    <scope>NUCLEOTIDE SEQUENCE</scope>
</reference>
<feature type="region of interest" description="Disordered" evidence="2">
    <location>
        <begin position="1129"/>
        <end position="1172"/>
    </location>
</feature>
<dbReference type="Proteomes" id="UP000678499">
    <property type="component" value="Unassembled WGS sequence"/>
</dbReference>
<feature type="repeat" description="HEAT" evidence="1">
    <location>
        <begin position="1483"/>
        <end position="1518"/>
    </location>
</feature>
<dbReference type="PANTHER" id="PTHR16216:SF2">
    <property type="entry name" value="DYNEIN AXONEMAL ASSEMBLY FACTOR 5"/>
    <property type="match status" value="1"/>
</dbReference>
<feature type="compositionally biased region" description="Low complexity" evidence="2">
    <location>
        <begin position="1137"/>
        <end position="1149"/>
    </location>
</feature>
<feature type="compositionally biased region" description="Basic and acidic residues" evidence="2">
    <location>
        <begin position="279"/>
        <end position="291"/>
    </location>
</feature>
<name>A0A7R9BEM2_9CRUS</name>
<evidence type="ECO:0000259" key="3">
    <source>
        <dbReference type="Pfam" id="PF25757"/>
    </source>
</evidence>
<feature type="region of interest" description="Disordered" evidence="2">
    <location>
        <begin position="268"/>
        <end position="303"/>
    </location>
</feature>
<dbReference type="OrthoDB" id="414039at2759"/>
<feature type="domain" description="Dynein axonemal assembly factor 5 TPR repeats" evidence="3">
    <location>
        <begin position="1307"/>
        <end position="1515"/>
    </location>
</feature>
<dbReference type="PANTHER" id="PTHR16216">
    <property type="entry name" value="DYNEIN ASSEMBLY FACTOR 5, AXONEMAL"/>
    <property type="match status" value="1"/>
</dbReference>
<accession>A0A7R9BEM2</accession>
<dbReference type="SUPFAM" id="SSF48371">
    <property type="entry name" value="ARM repeat"/>
    <property type="match status" value="1"/>
</dbReference>
<evidence type="ECO:0000313" key="4">
    <source>
        <dbReference type="EMBL" id="CAD7273826.1"/>
    </source>
</evidence>
<dbReference type="InterPro" id="IPR016024">
    <property type="entry name" value="ARM-type_fold"/>
</dbReference>
<evidence type="ECO:0000313" key="5">
    <source>
        <dbReference type="Proteomes" id="UP000678499"/>
    </source>
</evidence>
<dbReference type="EMBL" id="CAJPEX010000177">
    <property type="protein sequence ID" value="CAG0913978.1"/>
    <property type="molecule type" value="Genomic_DNA"/>
</dbReference>
<feature type="compositionally biased region" description="Polar residues" evidence="2">
    <location>
        <begin position="637"/>
        <end position="646"/>
    </location>
</feature>
<feature type="region of interest" description="Disordered" evidence="2">
    <location>
        <begin position="883"/>
        <end position="905"/>
    </location>
</feature>
<feature type="region of interest" description="Disordered" evidence="2">
    <location>
        <begin position="1273"/>
        <end position="1311"/>
    </location>
</feature>
<sequence length="1607" mass="175962">MKPVLAKNPRKTGRGVECPLCLKRGAKSILESVDIGPGVKVKMCPDAQCEYPFVDAVAKRVKVSKRRRGRNISDQLAEREARGFGWLDELPWDAISNVSSAIPSGPASPDMSNLTIDEILEKSCEEFLPPQVLDSETVSPSPASVIDDDDAFFAALRTDPRLVLEAAAARLPNPSITSVAAPLRESETFSEDRSSAGRIPACLTFLEDVISDGPGIASAFVKNRGNGVSVAEEEFSVEHYASDQCCSERHVETLVRGVVAPCKRGVSRQSDSLSSEGADEGRESKKQRTMDNEASPSPGELGINLGEDSGWSFSAVTVSDLSEAQTDDSGLITCSRDCQLAVVNENAGNFLSKDSVFLATDGANRQMEAYLKVVSRDGGCLEDVDDVALGVDCTSAVRGADVPESVDSLRGLGGNHRSATIEDELNNNEGDALEPRPEADEEERELERGRRGHSVDSGFCNDEILVQISEDGWSAHSTLFSEEAEADCEEVLKSPRGKETGWGQETAFRRIPRASREFHGRVLDAKDYFSGETVGQRRIVALSCDQRLKAVLPIEVGSGRDVVLAVPGKYPAADYILPLDECPDGHLTTYRHLGETCSAGLLMKPVGLQYEPSDEVKKKKKQPHLEKQKEEELEQPDYSSELSGEQQNRLRSISVDICHRLGLASRNFCDETGSVQRNVVMINQDGAVSTEDDVPNGAVLRGETSIAIRVFQLGNGSIVQERLINDTAPVRLFDLDLGGNSVLMSSECSSSKGAAALDEERLLESVVGVPWLAGTQGKELDADDRADVPWTSWRSGPQSGFQLTRAWGSTKPELQRWRKRRDMKAVPSNASHKESKAALQQQFNARWAQLEASVRQMRTRQASGRQVRKRICSSTWKCVRTASGKGREEEDDDHEEDKTADVFPGSVGASKPCRTPVDEAQSKIDQVTTKSCLHCIPVAYLYFGLFVSWEGEVESVGVCVLLLFLCHDAPRVSGVVPGELEDTLMQLCGRAKMEREQAADRLRKCYVSAPSTQTELRGLYDRLKQVAEDSGGSKGSGWERTHGALLGLRLLMRPLLGQLALTDDEKPVLDEMTDAGLALLLHPEVRVRLSAGELLGEMCAVRGTRVYNACRDALLDMIHDNLDRSLAENEDEDDIKTASSSPIATPPSSGIKDVVGLSGTPPQRPQSSSLVFEDPETLQQLVNKLKPDTENAPRRGSVDAEQIFHDTAGWRNLETSMKALQHMVEGCGPRQCRASDPKLLNLLFSALQHRNRFVRETGLNVCASIITSEAVNEPWTSPSKSQEVAEEEGSNNDDDDKDRRRSTGPKDTTTVADQYAMRVAAGLTDNWSQVRLAASVAARKFLLCLPDKNMRETFFPLLLPRMCLNRYYMAEGVRLYSQETWRLVVGLDGRQLVAKYIKETVAYYLAATRADNHAVREAACACIAELAAKIPHEILMPYIADMLATLLDCFQDESWPVRDAACVACGNYILSFPSECRSSVDKLMPLFFENLEDNIPSVRQGAAASLAKVVQAYGDSLSWMDAVVERTERNLAGVAQQPAESVSLKTFERGPAQFGVAKRISAEESVAGPHSNQPMFSCGSLAPKMGRKGSSDHKFHKVSQLTRFNMS</sequence>
<dbReference type="PROSITE" id="PS50077">
    <property type="entry name" value="HEAT_REPEAT"/>
    <property type="match status" value="1"/>
</dbReference>
<dbReference type="InterPro" id="IPR057978">
    <property type="entry name" value="TPR_DAAF5"/>
</dbReference>
<dbReference type="Gene3D" id="1.25.10.10">
    <property type="entry name" value="Leucine-rich Repeat Variant"/>
    <property type="match status" value="2"/>
</dbReference>
<keyword evidence="5" id="KW-1185">Reference proteome</keyword>
<organism evidence="4">
    <name type="scientific">Notodromas monacha</name>
    <dbReference type="NCBI Taxonomy" id="399045"/>
    <lineage>
        <taxon>Eukaryota</taxon>
        <taxon>Metazoa</taxon>
        <taxon>Ecdysozoa</taxon>
        <taxon>Arthropoda</taxon>
        <taxon>Crustacea</taxon>
        <taxon>Oligostraca</taxon>
        <taxon>Ostracoda</taxon>
        <taxon>Podocopa</taxon>
        <taxon>Podocopida</taxon>
        <taxon>Cypridocopina</taxon>
        <taxon>Cypridoidea</taxon>
        <taxon>Cyprididae</taxon>
        <taxon>Notodromas</taxon>
    </lineage>
</organism>
<dbReference type="EMBL" id="OA882214">
    <property type="protein sequence ID" value="CAD7273826.1"/>
    <property type="molecule type" value="Genomic_DNA"/>
</dbReference>
<feature type="region of interest" description="Disordered" evidence="2">
    <location>
        <begin position="405"/>
        <end position="454"/>
    </location>
</feature>
<dbReference type="InterPro" id="IPR021133">
    <property type="entry name" value="HEAT_type_2"/>
</dbReference>
<dbReference type="InterPro" id="IPR052623">
    <property type="entry name" value="DAAF5"/>
</dbReference>